<evidence type="ECO:0000259" key="9">
    <source>
        <dbReference type="PROSITE" id="PS50011"/>
    </source>
</evidence>
<feature type="compositionally biased region" description="Basic and acidic residues" evidence="8">
    <location>
        <begin position="376"/>
        <end position="386"/>
    </location>
</feature>
<dbReference type="GO" id="GO:0005737">
    <property type="term" value="C:cytoplasm"/>
    <property type="evidence" value="ECO:0007669"/>
    <property type="project" value="TreeGrafter"/>
</dbReference>
<dbReference type="InterPro" id="IPR050339">
    <property type="entry name" value="CC_SR_Kinase"/>
</dbReference>
<reference evidence="10 11" key="1">
    <citation type="submission" date="2024-03" db="EMBL/GenBank/DDBJ databases">
        <title>Complete genome sequence of the green alga Chloropicon roscoffensis RCC1871.</title>
        <authorList>
            <person name="Lemieux C."/>
            <person name="Pombert J.-F."/>
            <person name="Otis C."/>
            <person name="Turmel M."/>
        </authorList>
    </citation>
    <scope>NUCLEOTIDE SEQUENCE [LARGE SCALE GENOMIC DNA]</scope>
    <source>
        <strain evidence="10 11">RCC1871</strain>
    </source>
</reference>
<keyword evidence="7 10" id="KW-0723">Serine/threonine-protein kinase</keyword>
<dbReference type="Pfam" id="PF00069">
    <property type="entry name" value="Pkinase"/>
    <property type="match status" value="1"/>
</dbReference>
<feature type="region of interest" description="Disordered" evidence="8">
    <location>
        <begin position="1"/>
        <end position="70"/>
    </location>
</feature>
<dbReference type="PANTHER" id="PTHR11042:SF190">
    <property type="entry name" value="MITOSIS INHIBITOR PROTEIN KINASE MIK1"/>
    <property type="match status" value="1"/>
</dbReference>
<dbReference type="GO" id="GO:0005524">
    <property type="term" value="F:ATP binding"/>
    <property type="evidence" value="ECO:0007669"/>
    <property type="project" value="UniProtKB-UniRule"/>
</dbReference>
<keyword evidence="4 6" id="KW-0067">ATP-binding</keyword>
<feature type="domain" description="Protein kinase" evidence="9">
    <location>
        <begin position="93"/>
        <end position="323"/>
    </location>
</feature>
<feature type="region of interest" description="Disordered" evidence="8">
    <location>
        <begin position="363"/>
        <end position="398"/>
    </location>
</feature>
<evidence type="ECO:0000256" key="8">
    <source>
        <dbReference type="SAM" id="MobiDB-lite"/>
    </source>
</evidence>
<organism evidence="10 11">
    <name type="scientific">Chloropicon roscoffensis</name>
    <dbReference type="NCBI Taxonomy" id="1461544"/>
    <lineage>
        <taxon>Eukaryota</taxon>
        <taxon>Viridiplantae</taxon>
        <taxon>Chlorophyta</taxon>
        <taxon>Chloropicophyceae</taxon>
        <taxon>Chloropicales</taxon>
        <taxon>Chloropicaceae</taxon>
        <taxon>Chloropicon</taxon>
    </lineage>
</organism>
<dbReference type="Gene3D" id="3.30.200.20">
    <property type="entry name" value="Phosphorylase Kinase, domain 1"/>
    <property type="match status" value="1"/>
</dbReference>
<accession>A0AAX4PI85</accession>
<dbReference type="PROSITE" id="PS00107">
    <property type="entry name" value="PROTEIN_KINASE_ATP"/>
    <property type="match status" value="1"/>
</dbReference>
<dbReference type="PROSITE" id="PS50011">
    <property type="entry name" value="PROTEIN_KINASE_DOM"/>
    <property type="match status" value="1"/>
</dbReference>
<dbReference type="InterPro" id="IPR008271">
    <property type="entry name" value="Ser/Thr_kinase_AS"/>
</dbReference>
<keyword evidence="2 6" id="KW-0547">Nucleotide-binding</keyword>
<keyword evidence="3 10" id="KW-0418">Kinase</keyword>
<dbReference type="PROSITE" id="PS00108">
    <property type="entry name" value="PROTEIN_KINASE_ST"/>
    <property type="match status" value="1"/>
</dbReference>
<feature type="compositionally biased region" description="Basic and acidic residues" evidence="8">
    <location>
        <begin position="43"/>
        <end position="56"/>
    </location>
</feature>
<dbReference type="GO" id="GO:0110031">
    <property type="term" value="P:negative regulation of G2/MI transition of meiotic cell cycle"/>
    <property type="evidence" value="ECO:0007669"/>
    <property type="project" value="TreeGrafter"/>
</dbReference>
<name>A0AAX4PI85_9CHLO</name>
<dbReference type="PANTHER" id="PTHR11042">
    <property type="entry name" value="EUKARYOTIC TRANSLATION INITIATION FACTOR 2-ALPHA KINASE EIF2-ALPHA KINASE -RELATED"/>
    <property type="match status" value="1"/>
</dbReference>
<dbReference type="InterPro" id="IPR017441">
    <property type="entry name" value="Protein_kinase_ATP_BS"/>
</dbReference>
<dbReference type="GO" id="GO:0004674">
    <property type="term" value="F:protein serine/threonine kinase activity"/>
    <property type="evidence" value="ECO:0007669"/>
    <property type="project" value="UniProtKB-KW"/>
</dbReference>
<dbReference type="InterPro" id="IPR000719">
    <property type="entry name" value="Prot_kinase_dom"/>
</dbReference>
<evidence type="ECO:0000256" key="6">
    <source>
        <dbReference type="PROSITE-ProRule" id="PRU10141"/>
    </source>
</evidence>
<dbReference type="AlphaFoldDB" id="A0AAX4PI85"/>
<dbReference type="SUPFAM" id="SSF56112">
    <property type="entry name" value="Protein kinase-like (PK-like)"/>
    <property type="match status" value="1"/>
</dbReference>
<evidence type="ECO:0000313" key="11">
    <source>
        <dbReference type="Proteomes" id="UP001472866"/>
    </source>
</evidence>
<feature type="compositionally biased region" description="Basic and acidic residues" evidence="8">
    <location>
        <begin position="1"/>
        <end position="20"/>
    </location>
</feature>
<evidence type="ECO:0000256" key="5">
    <source>
        <dbReference type="ARBA" id="ARBA00037982"/>
    </source>
</evidence>
<dbReference type="Proteomes" id="UP001472866">
    <property type="component" value="Chromosome 13"/>
</dbReference>
<dbReference type="GO" id="GO:0005634">
    <property type="term" value="C:nucleus"/>
    <property type="evidence" value="ECO:0007669"/>
    <property type="project" value="TreeGrafter"/>
</dbReference>
<gene>
    <name evidence="10" type="ORF">HKI87_13g74690</name>
</gene>
<evidence type="ECO:0000256" key="3">
    <source>
        <dbReference type="ARBA" id="ARBA00022777"/>
    </source>
</evidence>
<keyword evidence="11" id="KW-1185">Reference proteome</keyword>
<evidence type="ECO:0000256" key="1">
    <source>
        <dbReference type="ARBA" id="ARBA00022679"/>
    </source>
</evidence>
<dbReference type="Gene3D" id="1.10.510.10">
    <property type="entry name" value="Transferase(Phosphotransferase) domain 1"/>
    <property type="match status" value="1"/>
</dbReference>
<evidence type="ECO:0000313" key="10">
    <source>
        <dbReference type="EMBL" id="WZN65907.1"/>
    </source>
</evidence>
<dbReference type="InterPro" id="IPR011009">
    <property type="entry name" value="Kinase-like_dom_sf"/>
</dbReference>
<comment type="similarity">
    <text evidence="5">Belongs to the protein kinase superfamily. Ser/Thr protein kinase family. GCN2 subfamily.</text>
</comment>
<sequence>MRVEGMRDMRIEDVGLEERQGTSAGPAVEHHPHPVQQPKARPSSKDRRERERKEESSSDSSNDTLGASNFEELRMLEQGRTIGEFDWWGLSSKRDWVRIGKGGYGCVYKAKWYGKTVAIKEARSNSKGSAKRALEREVDHLSKIHHPNVIHVFGWFCRKNAMYLVMEYVPHCLRDDWTASRVDMLRIMLQVARSLFFLHRKGVVHRDIKTRNICVTADYKVAKLIDFGLAASINSPTKELMRKVGTKKYRAPEVNGTNVQGFGVDIYSYGAMLVRICNDFNDMSADFSQVTKVLQPLASSCVDPNPHNRPTSFDILKYLHECVHRNMAMKEAFVGTMNAELKAGALGLGRTRELEELRQEQELNARHQAARAALSSKEELGTKMETDEAPQTKRNKLN</sequence>
<evidence type="ECO:0000256" key="7">
    <source>
        <dbReference type="RuleBase" id="RU000304"/>
    </source>
</evidence>
<evidence type="ECO:0000256" key="4">
    <source>
        <dbReference type="ARBA" id="ARBA00022840"/>
    </source>
</evidence>
<dbReference type="EMBL" id="CP151513">
    <property type="protein sequence ID" value="WZN65907.1"/>
    <property type="molecule type" value="Genomic_DNA"/>
</dbReference>
<keyword evidence="1" id="KW-0808">Transferase</keyword>
<feature type="binding site" evidence="6">
    <location>
        <position position="120"/>
    </location>
    <ligand>
        <name>ATP</name>
        <dbReference type="ChEBI" id="CHEBI:30616"/>
    </ligand>
</feature>
<proteinExistence type="inferred from homology"/>
<evidence type="ECO:0000256" key="2">
    <source>
        <dbReference type="ARBA" id="ARBA00022741"/>
    </source>
</evidence>
<dbReference type="SMART" id="SM00220">
    <property type="entry name" value="S_TKc"/>
    <property type="match status" value="1"/>
</dbReference>
<protein>
    <submittedName>
        <fullName evidence="10">Serine/threonine protein kinase</fullName>
    </submittedName>
</protein>